<dbReference type="InterPro" id="IPR011014">
    <property type="entry name" value="MscS_channel_TM-2"/>
</dbReference>
<protein>
    <submittedName>
        <fullName evidence="11">Small mechanosensitive ion channel protein MscS</fullName>
    </submittedName>
</protein>
<evidence type="ECO:0000259" key="9">
    <source>
        <dbReference type="Pfam" id="PF00924"/>
    </source>
</evidence>
<gene>
    <name evidence="11" type="ORF">HALLA_14215</name>
</gene>
<feature type="domain" description="Mechanosensitive ion channel MscS C-terminal" evidence="10">
    <location>
        <begin position="257"/>
        <end position="342"/>
    </location>
</feature>
<dbReference type="InterPro" id="IPR045275">
    <property type="entry name" value="MscS_archaea/bacteria_type"/>
</dbReference>
<dbReference type="RefSeq" id="WP_084568972.1">
    <property type="nucleotide sequence ID" value="NZ_CP007055.1"/>
</dbReference>
<dbReference type="Pfam" id="PF00924">
    <property type="entry name" value="MS_channel_2nd"/>
    <property type="match status" value="1"/>
</dbReference>
<evidence type="ECO:0000256" key="6">
    <source>
        <dbReference type="ARBA" id="ARBA00023136"/>
    </source>
</evidence>
<dbReference type="Gene3D" id="1.10.287.1260">
    <property type="match status" value="1"/>
</dbReference>
<evidence type="ECO:0000313" key="12">
    <source>
        <dbReference type="Proteomes" id="UP000019024"/>
    </source>
</evidence>
<accession>W0JR63</accession>
<sequence length="420" mass="45805">MLEVLSGFDWLGEQFSTSSQRLVVTVAAVGLLSCVVLAYSKIQCWLSERTRALYADFVTMFLLVGACALTIAVVLGVWQETTRLTRAFNNLELDAPVIARVVISGVIILSGFIITRFVRRVIRELFSSSTAVTDHQREVTHRLSQVTIWSVTLVVILGVWIEDLSGLLVGAGLFGAGLGMAARQTVSSILAGFVLMFSRPFEIGDWIEVQDSEGTVTDISIFNTRVQSFDGEYIMIPNDLIASGMIINRSKRGRLRIEVEIGIDYTADIERAVELAEETMKDLDIAQPAPAPHVVSKGFGDSSVLLSARFWIDKPSARRRWQARTAAVREIKEAFDESGIKIPYPQRELSGRAEHGGLVFANGEQVPPGAGDAADPNDDSSETNSAQFDERADASSDTDHADPDAGSETDGERVATSEES</sequence>
<keyword evidence="4 8" id="KW-0812">Transmembrane</keyword>
<dbReference type="Gene3D" id="2.30.30.60">
    <property type="match status" value="1"/>
</dbReference>
<feature type="transmembrane region" description="Helical" evidence="8">
    <location>
        <begin position="139"/>
        <end position="161"/>
    </location>
</feature>
<dbReference type="Gene3D" id="3.30.70.100">
    <property type="match status" value="1"/>
</dbReference>
<dbReference type="PATRIC" id="fig|797299.3.peg.1847"/>
<comment type="subcellular location">
    <subcellularLocation>
        <location evidence="1">Cell membrane</location>
        <topology evidence="1">Multi-pass membrane protein</topology>
    </subcellularLocation>
</comment>
<organism evidence="11 12">
    <name type="scientific">Halostagnicola larsenii XH-48</name>
    <dbReference type="NCBI Taxonomy" id="797299"/>
    <lineage>
        <taxon>Archaea</taxon>
        <taxon>Methanobacteriati</taxon>
        <taxon>Methanobacteriota</taxon>
        <taxon>Stenosarchaea group</taxon>
        <taxon>Halobacteria</taxon>
        <taxon>Halobacteriales</taxon>
        <taxon>Natrialbaceae</taxon>
        <taxon>Halostagnicola</taxon>
    </lineage>
</organism>
<feature type="transmembrane region" description="Helical" evidence="8">
    <location>
        <begin position="98"/>
        <end position="118"/>
    </location>
</feature>
<keyword evidence="12" id="KW-1185">Reference proteome</keyword>
<dbReference type="PANTHER" id="PTHR30221">
    <property type="entry name" value="SMALL-CONDUCTANCE MECHANOSENSITIVE CHANNEL"/>
    <property type="match status" value="1"/>
</dbReference>
<dbReference type="SUPFAM" id="SSF82861">
    <property type="entry name" value="Mechanosensitive channel protein MscS (YggB), transmembrane region"/>
    <property type="match status" value="1"/>
</dbReference>
<dbReference type="Proteomes" id="UP000019024">
    <property type="component" value="Chromosome"/>
</dbReference>
<evidence type="ECO:0000313" key="11">
    <source>
        <dbReference type="EMBL" id="AHF99766.1"/>
    </source>
</evidence>
<dbReference type="HOGENOM" id="CLU_037945_0_3_2"/>
<evidence type="ECO:0000256" key="5">
    <source>
        <dbReference type="ARBA" id="ARBA00022989"/>
    </source>
</evidence>
<dbReference type="InterPro" id="IPR011066">
    <property type="entry name" value="MscS_channel_C_sf"/>
</dbReference>
<evidence type="ECO:0000256" key="4">
    <source>
        <dbReference type="ARBA" id="ARBA00022692"/>
    </source>
</evidence>
<dbReference type="InterPro" id="IPR010920">
    <property type="entry name" value="LSM_dom_sf"/>
</dbReference>
<dbReference type="InterPro" id="IPR006686">
    <property type="entry name" value="MscS_channel_CS"/>
</dbReference>
<feature type="compositionally biased region" description="Basic and acidic residues" evidence="7">
    <location>
        <begin position="388"/>
        <end position="403"/>
    </location>
</feature>
<dbReference type="STRING" id="797299.HALLA_14215"/>
<dbReference type="InterPro" id="IPR049278">
    <property type="entry name" value="MS_channel_C"/>
</dbReference>
<proteinExistence type="inferred from homology"/>
<feature type="region of interest" description="Disordered" evidence="7">
    <location>
        <begin position="360"/>
        <end position="420"/>
    </location>
</feature>
<dbReference type="InterPro" id="IPR006685">
    <property type="entry name" value="MscS_channel_2nd"/>
</dbReference>
<reference evidence="11 12" key="1">
    <citation type="submission" date="2014-01" db="EMBL/GenBank/DDBJ databases">
        <authorList>
            <consortium name="DOE Joint Genome Institute"/>
            <person name="Anderson I."/>
            <person name="Huntemann M."/>
            <person name="Han J."/>
            <person name="Chen A."/>
            <person name="Kyrpides N."/>
            <person name="Mavromatis K."/>
            <person name="Markowitz V."/>
            <person name="Palaniappan K."/>
            <person name="Ivanova N."/>
            <person name="Schaumberg A."/>
            <person name="Pati A."/>
            <person name="Liolios K."/>
            <person name="Nordberg H.P."/>
            <person name="Cantor M.N."/>
            <person name="Hua S.X."/>
            <person name="Woyke T."/>
        </authorList>
    </citation>
    <scope>NUCLEOTIDE SEQUENCE [LARGE SCALE GENOMIC DNA]</scope>
    <source>
        <strain evidence="11 12">XH-48</strain>
    </source>
</reference>
<keyword evidence="3" id="KW-1003">Cell membrane</keyword>
<evidence type="ECO:0000256" key="3">
    <source>
        <dbReference type="ARBA" id="ARBA00022475"/>
    </source>
</evidence>
<keyword evidence="6 8" id="KW-0472">Membrane</keyword>
<evidence type="ECO:0000256" key="2">
    <source>
        <dbReference type="ARBA" id="ARBA00008017"/>
    </source>
</evidence>
<keyword evidence="5 8" id="KW-1133">Transmembrane helix</keyword>
<dbReference type="eggNOG" id="arCOG01568">
    <property type="taxonomic scope" value="Archaea"/>
</dbReference>
<dbReference type="GeneID" id="25145581"/>
<name>W0JR63_9EURY</name>
<dbReference type="GO" id="GO:0008381">
    <property type="term" value="F:mechanosensitive monoatomic ion channel activity"/>
    <property type="evidence" value="ECO:0007669"/>
    <property type="project" value="InterPro"/>
</dbReference>
<dbReference type="OrthoDB" id="31543at2157"/>
<dbReference type="EMBL" id="CP007055">
    <property type="protein sequence ID" value="AHF99766.1"/>
    <property type="molecule type" value="Genomic_DNA"/>
</dbReference>
<dbReference type="PANTHER" id="PTHR30221:SF20">
    <property type="entry name" value="SMALL-CONDUCTANCE MECHANOSENSITIVE CHANNEL"/>
    <property type="match status" value="1"/>
</dbReference>
<dbReference type="SUPFAM" id="SSF82689">
    <property type="entry name" value="Mechanosensitive channel protein MscS (YggB), C-terminal domain"/>
    <property type="match status" value="1"/>
</dbReference>
<comment type="similarity">
    <text evidence="2">Belongs to the MscS (TC 1.A.23) family.</text>
</comment>
<dbReference type="InterPro" id="IPR023408">
    <property type="entry name" value="MscS_beta-dom_sf"/>
</dbReference>
<feature type="domain" description="Mechanosensitive ion channel MscS" evidence="9">
    <location>
        <begin position="185"/>
        <end position="250"/>
    </location>
</feature>
<feature type="transmembrane region" description="Helical" evidence="8">
    <location>
        <begin position="20"/>
        <end position="40"/>
    </location>
</feature>
<dbReference type="Pfam" id="PF21082">
    <property type="entry name" value="MS_channel_3rd"/>
    <property type="match status" value="1"/>
</dbReference>
<dbReference type="GO" id="GO:0005886">
    <property type="term" value="C:plasma membrane"/>
    <property type="evidence" value="ECO:0007669"/>
    <property type="project" value="UniProtKB-SubCell"/>
</dbReference>
<dbReference type="AlphaFoldDB" id="W0JR63"/>
<dbReference type="PROSITE" id="PS01246">
    <property type="entry name" value="UPF0003"/>
    <property type="match status" value="1"/>
</dbReference>
<evidence type="ECO:0000256" key="8">
    <source>
        <dbReference type="SAM" id="Phobius"/>
    </source>
</evidence>
<dbReference type="KEGG" id="hlr:HALLA_14215"/>
<dbReference type="SUPFAM" id="SSF50182">
    <property type="entry name" value="Sm-like ribonucleoproteins"/>
    <property type="match status" value="1"/>
</dbReference>
<feature type="compositionally biased region" description="Basic and acidic residues" evidence="7">
    <location>
        <begin position="410"/>
        <end position="420"/>
    </location>
</feature>
<evidence type="ECO:0000259" key="10">
    <source>
        <dbReference type="Pfam" id="PF21082"/>
    </source>
</evidence>
<evidence type="ECO:0000256" key="7">
    <source>
        <dbReference type="SAM" id="MobiDB-lite"/>
    </source>
</evidence>
<feature type="transmembrane region" description="Helical" evidence="8">
    <location>
        <begin position="52"/>
        <end position="78"/>
    </location>
</feature>
<evidence type="ECO:0000256" key="1">
    <source>
        <dbReference type="ARBA" id="ARBA00004651"/>
    </source>
</evidence>